<reference evidence="1" key="2">
    <citation type="submission" date="2020-09" db="EMBL/GenBank/DDBJ databases">
        <authorList>
            <person name="Sun Q."/>
            <person name="Zhou Y."/>
        </authorList>
    </citation>
    <scope>NUCLEOTIDE SEQUENCE</scope>
    <source>
        <strain evidence="1">CGMCC 1.15448</strain>
    </source>
</reference>
<protein>
    <recommendedName>
        <fullName evidence="3">Amidinotransferase</fullName>
    </recommendedName>
</protein>
<dbReference type="NCBIfam" id="NF046062">
    <property type="entry name" value="citrull_CtlX"/>
    <property type="match status" value="1"/>
</dbReference>
<sequence>MQTTSHLLMIRPVSFTFNAETAVNNAFQVAGADRDAQQKALTEFEGLVRLLRDNGVDVTVIDDTPQPHTPDSIFPNNWVSFHQDAIVCLYPMYAVNRRLERKPGIMQTVGQKFRIDATLDFSTYEEEGLFLEGTGSMVLDRDNKIAYACHSPRTNLAVLQDWCQKMGYTPVTFTANDASQQLIYHTNVMMCVGDAFVVVCLDALPVAAEREHLAATIRTSGKAIIPITLQQMNHFAGNMLQVENTNGEKLLVMSSQAFESLTPQQIKQLETFNRILHSPLTTIETNGGGSARCMLAEIHLPPI</sequence>
<proteinExistence type="predicted"/>
<evidence type="ECO:0000313" key="2">
    <source>
        <dbReference type="Proteomes" id="UP000607559"/>
    </source>
</evidence>
<evidence type="ECO:0008006" key="3">
    <source>
        <dbReference type="Google" id="ProtNLM"/>
    </source>
</evidence>
<dbReference type="AlphaFoldDB" id="A0A8J2XRA2"/>
<dbReference type="SUPFAM" id="SSF55909">
    <property type="entry name" value="Pentein"/>
    <property type="match status" value="1"/>
</dbReference>
<dbReference type="PANTHER" id="PTHR43224">
    <property type="entry name" value="AMIDINOTRANSFERASE"/>
    <property type="match status" value="1"/>
</dbReference>
<dbReference type="Proteomes" id="UP000607559">
    <property type="component" value="Unassembled WGS sequence"/>
</dbReference>
<dbReference type="InterPro" id="IPR014541">
    <property type="entry name" value="Amdntrnsf_FN0238"/>
</dbReference>
<keyword evidence="2" id="KW-1185">Reference proteome</keyword>
<dbReference type="RefSeq" id="WP_188929033.1">
    <property type="nucleotide sequence ID" value="NZ_BMJC01000001.1"/>
</dbReference>
<dbReference type="Gene3D" id="3.75.10.10">
    <property type="entry name" value="L-arginine/glycine Amidinotransferase, Chain A"/>
    <property type="match status" value="1"/>
</dbReference>
<organism evidence="1 2">
    <name type="scientific">Puia dinghuensis</name>
    <dbReference type="NCBI Taxonomy" id="1792502"/>
    <lineage>
        <taxon>Bacteria</taxon>
        <taxon>Pseudomonadati</taxon>
        <taxon>Bacteroidota</taxon>
        <taxon>Chitinophagia</taxon>
        <taxon>Chitinophagales</taxon>
        <taxon>Chitinophagaceae</taxon>
        <taxon>Puia</taxon>
    </lineage>
</organism>
<name>A0A8J2XRA2_9BACT</name>
<dbReference type="PANTHER" id="PTHR43224:SF1">
    <property type="entry name" value="AMIDINOTRANSFERASE"/>
    <property type="match status" value="1"/>
</dbReference>
<dbReference type="PIRSF" id="PIRSF028188">
    <property type="entry name" value="Amdntrnsf_FN0238"/>
    <property type="match status" value="1"/>
</dbReference>
<dbReference type="Pfam" id="PF19420">
    <property type="entry name" value="DDAH_eukar"/>
    <property type="match status" value="1"/>
</dbReference>
<gene>
    <name evidence="1" type="ORF">GCM10011511_09330</name>
</gene>
<reference evidence="1" key="1">
    <citation type="journal article" date="2014" name="Int. J. Syst. Evol. Microbiol.">
        <title>Complete genome sequence of Corynebacterium casei LMG S-19264T (=DSM 44701T), isolated from a smear-ripened cheese.</title>
        <authorList>
            <consortium name="US DOE Joint Genome Institute (JGI-PGF)"/>
            <person name="Walter F."/>
            <person name="Albersmeier A."/>
            <person name="Kalinowski J."/>
            <person name="Ruckert C."/>
        </authorList>
    </citation>
    <scope>NUCLEOTIDE SEQUENCE</scope>
    <source>
        <strain evidence="1">CGMCC 1.15448</strain>
    </source>
</reference>
<dbReference type="EMBL" id="BMJC01000001">
    <property type="protein sequence ID" value="GGA88273.1"/>
    <property type="molecule type" value="Genomic_DNA"/>
</dbReference>
<comment type="caution">
    <text evidence="1">The sequence shown here is derived from an EMBL/GenBank/DDBJ whole genome shotgun (WGS) entry which is preliminary data.</text>
</comment>
<accession>A0A8J2XRA2</accession>
<evidence type="ECO:0000313" key="1">
    <source>
        <dbReference type="EMBL" id="GGA88273.1"/>
    </source>
</evidence>